<dbReference type="Pfam" id="PF20684">
    <property type="entry name" value="Fung_rhodopsin"/>
    <property type="match status" value="1"/>
</dbReference>
<gene>
    <name evidence="9" type="ORF">BDV37DRAFT_277534</name>
</gene>
<evidence type="ECO:0000259" key="8">
    <source>
        <dbReference type="Pfam" id="PF20684"/>
    </source>
</evidence>
<sequence>MVNLVGGHGPTLLIVTWVEFAIALSLLLARVYTTLRITRRTRIDLYLTLFTFAVGTESLIALTLSILHGLGQDSTILTQDQAAMAIKWSWVNQLSALFAIAMGKLAIVAFLQHLHGPEDRWKVAILWIVAFSNLVINVIIIIIVLTQCQPLSKLWDDRHPGTCDYLRTQNCAFFQGSWSALCDLILALYPVSFFWNVQLRLPVKTGLCILMGLGVIACICSIVKTTYLRVLSKTENVTYYLSQLITWNETEMWVILIVGCIPPIRPLLMIIFHKILTSARSATGRYNKHSRDGTELQSYSRPSKHMPKAPKPHPHGTDLLVSTVNGKGSEENILSVEDGTIVKTTDISLTYEVPAGSREHGEPYGQVLPHERI</sequence>
<dbReference type="EMBL" id="ML736738">
    <property type="protein sequence ID" value="KAE8409882.1"/>
    <property type="molecule type" value="Genomic_DNA"/>
</dbReference>
<dbReference type="InterPro" id="IPR052337">
    <property type="entry name" value="SAT4-like"/>
</dbReference>
<keyword evidence="3 7" id="KW-1133">Transmembrane helix</keyword>
<feature type="transmembrane region" description="Helical" evidence="7">
    <location>
        <begin position="252"/>
        <end position="272"/>
    </location>
</feature>
<evidence type="ECO:0000313" key="9">
    <source>
        <dbReference type="EMBL" id="KAE8409882.1"/>
    </source>
</evidence>
<keyword evidence="4 7" id="KW-0472">Membrane</keyword>
<comment type="similarity">
    <text evidence="5">Belongs to the SAT4 family.</text>
</comment>
<evidence type="ECO:0000256" key="5">
    <source>
        <dbReference type="ARBA" id="ARBA00038359"/>
    </source>
</evidence>
<feature type="compositionally biased region" description="Basic residues" evidence="6">
    <location>
        <begin position="302"/>
        <end position="314"/>
    </location>
</feature>
<dbReference type="OrthoDB" id="4470227at2759"/>
<feature type="transmembrane region" description="Helical" evidence="7">
    <location>
        <begin position="12"/>
        <end position="33"/>
    </location>
</feature>
<feature type="transmembrane region" description="Helical" evidence="7">
    <location>
        <begin position="207"/>
        <end position="232"/>
    </location>
</feature>
<dbReference type="PANTHER" id="PTHR33048:SF165">
    <property type="entry name" value="INTEGRAL MEMBRANE PROTEIN"/>
    <property type="match status" value="1"/>
</dbReference>
<evidence type="ECO:0000256" key="6">
    <source>
        <dbReference type="SAM" id="MobiDB-lite"/>
    </source>
</evidence>
<dbReference type="GeneID" id="43670479"/>
<dbReference type="InterPro" id="IPR049326">
    <property type="entry name" value="Rhodopsin_dom_fungi"/>
</dbReference>
<feature type="transmembrane region" description="Helical" evidence="7">
    <location>
        <begin position="176"/>
        <end position="195"/>
    </location>
</feature>
<feature type="transmembrane region" description="Helical" evidence="7">
    <location>
        <begin position="90"/>
        <end position="111"/>
    </location>
</feature>
<dbReference type="AlphaFoldDB" id="A0A5N7DTV3"/>
<feature type="transmembrane region" description="Helical" evidence="7">
    <location>
        <begin position="123"/>
        <end position="145"/>
    </location>
</feature>
<evidence type="ECO:0000256" key="2">
    <source>
        <dbReference type="ARBA" id="ARBA00022692"/>
    </source>
</evidence>
<name>A0A5N7DTV3_9EURO</name>
<evidence type="ECO:0000256" key="4">
    <source>
        <dbReference type="ARBA" id="ARBA00023136"/>
    </source>
</evidence>
<evidence type="ECO:0000256" key="7">
    <source>
        <dbReference type="SAM" id="Phobius"/>
    </source>
</evidence>
<keyword evidence="10" id="KW-1185">Reference proteome</keyword>
<feature type="region of interest" description="Disordered" evidence="6">
    <location>
        <begin position="285"/>
        <end position="316"/>
    </location>
</feature>
<protein>
    <recommendedName>
        <fullName evidence="8">Rhodopsin domain-containing protein</fullName>
    </recommendedName>
</protein>
<dbReference type="GO" id="GO:0016020">
    <property type="term" value="C:membrane"/>
    <property type="evidence" value="ECO:0007669"/>
    <property type="project" value="UniProtKB-SubCell"/>
</dbReference>
<proteinExistence type="inferred from homology"/>
<comment type="subcellular location">
    <subcellularLocation>
        <location evidence="1">Membrane</location>
        <topology evidence="1">Multi-pass membrane protein</topology>
    </subcellularLocation>
</comment>
<dbReference type="RefSeq" id="XP_031947201.1">
    <property type="nucleotide sequence ID" value="XM_032085788.1"/>
</dbReference>
<evidence type="ECO:0000313" key="10">
    <source>
        <dbReference type="Proteomes" id="UP000325579"/>
    </source>
</evidence>
<organism evidence="9 10">
    <name type="scientific">Aspergillus pseudonomiae</name>
    <dbReference type="NCBI Taxonomy" id="1506151"/>
    <lineage>
        <taxon>Eukaryota</taxon>
        <taxon>Fungi</taxon>
        <taxon>Dikarya</taxon>
        <taxon>Ascomycota</taxon>
        <taxon>Pezizomycotina</taxon>
        <taxon>Eurotiomycetes</taxon>
        <taxon>Eurotiomycetidae</taxon>
        <taxon>Eurotiales</taxon>
        <taxon>Aspergillaceae</taxon>
        <taxon>Aspergillus</taxon>
        <taxon>Aspergillus subgen. Circumdati</taxon>
    </lineage>
</organism>
<dbReference type="Proteomes" id="UP000325579">
    <property type="component" value="Unassembled WGS sequence"/>
</dbReference>
<dbReference type="PANTHER" id="PTHR33048">
    <property type="entry name" value="PTH11-LIKE INTEGRAL MEMBRANE PROTEIN (AFU_ORTHOLOGUE AFUA_5G11245)"/>
    <property type="match status" value="1"/>
</dbReference>
<reference evidence="9 10" key="1">
    <citation type="submission" date="2019-04" db="EMBL/GenBank/DDBJ databases">
        <authorList>
            <consortium name="DOE Joint Genome Institute"/>
            <person name="Mondo S."/>
            <person name="Kjaerbolling I."/>
            <person name="Vesth T."/>
            <person name="Frisvad J.C."/>
            <person name="Nybo J.L."/>
            <person name="Theobald S."/>
            <person name="Kildgaard S."/>
            <person name="Isbrandt T."/>
            <person name="Kuo A."/>
            <person name="Sato A."/>
            <person name="Lyhne E.K."/>
            <person name="Kogle M.E."/>
            <person name="Wiebenga A."/>
            <person name="Kun R.S."/>
            <person name="Lubbers R.J."/>
            <person name="Makela M.R."/>
            <person name="Barry K."/>
            <person name="Chovatia M."/>
            <person name="Clum A."/>
            <person name="Daum C."/>
            <person name="Haridas S."/>
            <person name="He G."/>
            <person name="LaButti K."/>
            <person name="Lipzen A."/>
            <person name="Riley R."/>
            <person name="Salamov A."/>
            <person name="Simmons B.A."/>
            <person name="Magnuson J.K."/>
            <person name="Henrissat B."/>
            <person name="Mortensen U.H."/>
            <person name="Larsen T.O."/>
            <person name="Devries R.P."/>
            <person name="Grigoriev I.V."/>
            <person name="Machida M."/>
            <person name="Baker S.E."/>
            <person name="Andersen M.R."/>
            <person name="Cantor M.N."/>
            <person name="Hua S.X."/>
        </authorList>
    </citation>
    <scope>NUCLEOTIDE SEQUENCE [LARGE SCALE GENOMIC DNA]</scope>
    <source>
        <strain evidence="9 10">CBS 119388</strain>
    </source>
</reference>
<accession>A0A5N7DTV3</accession>
<feature type="domain" description="Rhodopsin" evidence="8">
    <location>
        <begin position="29"/>
        <end position="268"/>
    </location>
</feature>
<feature type="transmembrane region" description="Helical" evidence="7">
    <location>
        <begin position="45"/>
        <end position="70"/>
    </location>
</feature>
<keyword evidence="2 7" id="KW-0812">Transmembrane</keyword>
<evidence type="ECO:0000256" key="1">
    <source>
        <dbReference type="ARBA" id="ARBA00004141"/>
    </source>
</evidence>
<evidence type="ECO:0000256" key="3">
    <source>
        <dbReference type="ARBA" id="ARBA00022989"/>
    </source>
</evidence>